<evidence type="ECO:0000313" key="3">
    <source>
        <dbReference type="Proteomes" id="UP000535838"/>
    </source>
</evidence>
<dbReference type="InterPro" id="IPR052519">
    <property type="entry name" value="Euk-type_GlcNAc_Kinase"/>
</dbReference>
<organism evidence="2 3">
    <name type="scientific">Cohnella thailandensis</name>
    <dbReference type="NCBI Taxonomy" id="557557"/>
    <lineage>
        <taxon>Bacteria</taxon>
        <taxon>Bacillati</taxon>
        <taxon>Bacillota</taxon>
        <taxon>Bacilli</taxon>
        <taxon>Bacillales</taxon>
        <taxon>Paenibacillaceae</taxon>
        <taxon>Cohnella</taxon>
    </lineage>
</organism>
<comment type="caution">
    <text evidence="2">The sequence shown here is derived from an EMBL/GenBank/DDBJ whole genome shotgun (WGS) entry which is preliminary data.</text>
</comment>
<dbReference type="AlphaFoldDB" id="A0A841SZR5"/>
<reference evidence="2 3" key="1">
    <citation type="submission" date="2020-08" db="EMBL/GenBank/DDBJ databases">
        <title>Cohnella phylogeny.</title>
        <authorList>
            <person name="Dunlap C."/>
        </authorList>
    </citation>
    <scope>NUCLEOTIDE SEQUENCE [LARGE SCALE GENOMIC DNA]</scope>
    <source>
        <strain evidence="2 3">DSM 25241</strain>
    </source>
</reference>
<dbReference type="SUPFAM" id="SSF53067">
    <property type="entry name" value="Actin-like ATPase domain"/>
    <property type="match status" value="2"/>
</dbReference>
<sequence>MTYYMGVDGGGSKTLAVVCDETGTIVGRGYSGCGNHQLGPELAKASIREAVEGALGAAGLARGDIAYTVYGLAGADREADFRILRPLLADLGLEPHAIVCDTVIGLRAGTRQPDGVVLVCGSGTNCYGMNKRGDSLQCGGFGYVYGDFGGGGDLAVEAFRTVIRAWEGREKPTLLTDAVLKSLGYASVEAMFHDFLDRGANVPRRLAEQLFAVAERDEAARAILRRQGTELGLAAVATIRRLGMEADRFDLVLVGSVLTRGDSRFVVPYIKELVQEIAPGCALRVLEIEPVGGALLLAMERRGVEVPDSVFDRFGLSLAVKASISEGQGGEDE</sequence>
<dbReference type="CDD" id="cd24007">
    <property type="entry name" value="ASKHA_NBD_eukNAGK-like"/>
    <property type="match status" value="1"/>
</dbReference>
<dbReference type="InterPro" id="IPR043129">
    <property type="entry name" value="ATPase_NBD"/>
</dbReference>
<evidence type="ECO:0000259" key="1">
    <source>
        <dbReference type="Pfam" id="PF01869"/>
    </source>
</evidence>
<dbReference type="RefSeq" id="WP_185119505.1">
    <property type="nucleotide sequence ID" value="NZ_JACJVQ010000006.1"/>
</dbReference>
<evidence type="ECO:0000313" key="2">
    <source>
        <dbReference type="EMBL" id="MBB6634281.1"/>
    </source>
</evidence>
<gene>
    <name evidence="2" type="ORF">H7B67_09180</name>
</gene>
<name>A0A841SZR5_9BACL</name>
<dbReference type="EMBL" id="JACJVQ010000006">
    <property type="protein sequence ID" value="MBB6634281.1"/>
    <property type="molecule type" value="Genomic_DNA"/>
</dbReference>
<dbReference type="Gene3D" id="3.30.420.40">
    <property type="match status" value="2"/>
</dbReference>
<dbReference type="PANTHER" id="PTHR43190">
    <property type="entry name" value="N-ACETYL-D-GLUCOSAMINE KINASE"/>
    <property type="match status" value="1"/>
</dbReference>
<dbReference type="Proteomes" id="UP000535838">
    <property type="component" value="Unassembled WGS sequence"/>
</dbReference>
<keyword evidence="3" id="KW-1185">Reference proteome</keyword>
<accession>A0A841SZR5</accession>
<proteinExistence type="predicted"/>
<dbReference type="PANTHER" id="PTHR43190:SF3">
    <property type="entry name" value="N-ACETYL-D-GLUCOSAMINE KINASE"/>
    <property type="match status" value="1"/>
</dbReference>
<dbReference type="InterPro" id="IPR002731">
    <property type="entry name" value="ATPase_BadF"/>
</dbReference>
<dbReference type="Pfam" id="PF01869">
    <property type="entry name" value="BcrAD_BadFG"/>
    <property type="match status" value="1"/>
</dbReference>
<protein>
    <submittedName>
        <fullName evidence="2">ATPase</fullName>
    </submittedName>
</protein>
<feature type="domain" description="ATPase BadF/BadG/BcrA/BcrD type" evidence="1">
    <location>
        <begin position="6"/>
        <end position="298"/>
    </location>
</feature>